<keyword evidence="2" id="KW-0539">Nucleus</keyword>
<comment type="subcellular location">
    <subcellularLocation>
        <location evidence="1">Nucleus</location>
    </subcellularLocation>
</comment>
<evidence type="ECO:0000313" key="5">
    <source>
        <dbReference type="EMBL" id="SCW00008.1"/>
    </source>
</evidence>
<dbReference type="AlphaFoldDB" id="A0A1G4M8A9"/>
<evidence type="ECO:0000256" key="3">
    <source>
        <dbReference type="SAM" id="MobiDB-lite"/>
    </source>
</evidence>
<feature type="domain" description="Rad21/Rec8-like protein N-terminal" evidence="4">
    <location>
        <begin position="24"/>
        <end position="113"/>
    </location>
</feature>
<sequence>MKSFEPSTSNALRLRGQRGGEELQYGVMTAWLLSTLGGTRNNNTVNVRKKDILSLSITKTCNLLKDPSLDLPLKYMSNLLLGVTLCYSRKTDFILADIAHLQSQLQKHLMGLSNQRKSRTDRKGLVTTIFDGVDEYQNIIELQREMCLRNETNSMNNHYLTDDPLFNINDMRDTSFLNHQKVGSANSSSLIKQRDILMELSNGYNGDDDTQHYLSQVNRNYSRSNPDFDGTSGLDFDLNLDFGDVMSDFGTRSSSSTERQTGEIDRTEDRFELDFNPLYAESDFIERSDFEDTNDNQRGGSNASKRTYDQETETSKNKVILQETGFKKQIKRRRLNKNFSTIMSDDKTTLSTELLRKHNDEYCNFMTAEKDAKSDTQISKAPFDGFFKSLVPFENSPIFLNDCFQFLFANTKALDYLAARETTRLIERGRQNIVSLPPSRSSSLTSTEQGRRVDSIDTRRASVESENASTVLPDLNQIDEELGLGEDAVFEGEENIMHMDLNLPPSSFGRTVSKTASSSRDYVDELQRAGWKQRKSYERSSDNLDDVYEEINSINTGILPTNLHECRSILDERSRKFYDYIELRAASVPQNTGHRSSLMRQLYFEDIIPSRLSSDHLSHEEVGSTSNVINKRIAANAFLTVLQLASKSYIDLEACGVENPLDLMGGSNIIIYI</sequence>
<dbReference type="InterPro" id="IPR039781">
    <property type="entry name" value="Rad21/Rec8-like"/>
</dbReference>
<dbReference type="PANTHER" id="PTHR12585">
    <property type="entry name" value="SCC1 / RAD21 FAMILY MEMBER"/>
    <property type="match status" value="1"/>
</dbReference>
<keyword evidence="6" id="KW-1185">Reference proteome</keyword>
<evidence type="ECO:0000256" key="1">
    <source>
        <dbReference type="ARBA" id="ARBA00004123"/>
    </source>
</evidence>
<dbReference type="GO" id="GO:0005634">
    <property type="term" value="C:nucleus"/>
    <property type="evidence" value="ECO:0007669"/>
    <property type="project" value="UniProtKB-SubCell"/>
</dbReference>
<evidence type="ECO:0000256" key="2">
    <source>
        <dbReference type="ARBA" id="ARBA00023242"/>
    </source>
</evidence>
<reference evidence="6" key="1">
    <citation type="submission" date="2016-03" db="EMBL/GenBank/DDBJ databases">
        <authorList>
            <person name="Devillers H."/>
        </authorList>
    </citation>
    <scope>NUCLEOTIDE SEQUENCE [LARGE SCALE GENOMIC DNA]</scope>
</reference>
<evidence type="ECO:0000259" key="4">
    <source>
        <dbReference type="Pfam" id="PF04825"/>
    </source>
</evidence>
<gene>
    <name evidence="5" type="ORF">LAFE_0B07404G</name>
</gene>
<dbReference type="GO" id="GO:0006302">
    <property type="term" value="P:double-strand break repair"/>
    <property type="evidence" value="ECO:0007669"/>
    <property type="project" value="TreeGrafter"/>
</dbReference>
<dbReference type="OrthoDB" id="5427633at2759"/>
<feature type="compositionally biased region" description="Low complexity" evidence="3">
    <location>
        <begin position="436"/>
        <end position="447"/>
    </location>
</feature>
<name>A0A1G4M8A9_LACFM</name>
<dbReference type="PANTHER" id="PTHR12585:SF51">
    <property type="entry name" value="MEIOTIC RECOMBINATION PROTEIN REC8"/>
    <property type="match status" value="1"/>
</dbReference>
<accession>A0A1G4M8A9</accession>
<feature type="region of interest" description="Disordered" evidence="3">
    <location>
        <begin position="286"/>
        <end position="314"/>
    </location>
</feature>
<dbReference type="GO" id="GO:0008278">
    <property type="term" value="C:cohesin complex"/>
    <property type="evidence" value="ECO:0007669"/>
    <property type="project" value="InterPro"/>
</dbReference>
<dbReference type="InterPro" id="IPR006910">
    <property type="entry name" value="Rad21_Rec8_N"/>
</dbReference>
<dbReference type="EMBL" id="LT598489">
    <property type="protein sequence ID" value="SCW00008.1"/>
    <property type="molecule type" value="Genomic_DNA"/>
</dbReference>
<evidence type="ECO:0000313" key="6">
    <source>
        <dbReference type="Proteomes" id="UP000190831"/>
    </source>
</evidence>
<proteinExistence type="predicted"/>
<feature type="region of interest" description="Disordered" evidence="3">
    <location>
        <begin position="436"/>
        <end position="468"/>
    </location>
</feature>
<dbReference type="GO" id="GO:0007062">
    <property type="term" value="P:sister chromatid cohesion"/>
    <property type="evidence" value="ECO:0007669"/>
    <property type="project" value="InterPro"/>
</dbReference>
<dbReference type="STRING" id="4955.A0A1G4M8A9"/>
<dbReference type="Pfam" id="PF04825">
    <property type="entry name" value="Rad21_Rec8_N"/>
    <property type="match status" value="1"/>
</dbReference>
<dbReference type="OMA" id="YGVTICY"/>
<feature type="compositionally biased region" description="Basic and acidic residues" evidence="3">
    <location>
        <begin position="449"/>
        <end position="463"/>
    </location>
</feature>
<organism evidence="5 6">
    <name type="scientific">Lachancea fermentati</name>
    <name type="common">Zygosaccharomyces fermentati</name>
    <dbReference type="NCBI Taxonomy" id="4955"/>
    <lineage>
        <taxon>Eukaryota</taxon>
        <taxon>Fungi</taxon>
        <taxon>Dikarya</taxon>
        <taxon>Ascomycota</taxon>
        <taxon>Saccharomycotina</taxon>
        <taxon>Saccharomycetes</taxon>
        <taxon>Saccharomycetales</taxon>
        <taxon>Saccharomycetaceae</taxon>
        <taxon>Lachancea</taxon>
    </lineage>
</organism>
<feature type="compositionally biased region" description="Polar residues" evidence="3">
    <location>
        <begin position="296"/>
        <end position="305"/>
    </location>
</feature>
<dbReference type="GO" id="GO:0003682">
    <property type="term" value="F:chromatin binding"/>
    <property type="evidence" value="ECO:0007669"/>
    <property type="project" value="TreeGrafter"/>
</dbReference>
<dbReference type="Proteomes" id="UP000190831">
    <property type="component" value="Chromosome B"/>
</dbReference>
<dbReference type="CDD" id="cd21790">
    <property type="entry name" value="Rad21_Rec8_M_ScRec8p-like"/>
    <property type="match status" value="1"/>
</dbReference>
<protein>
    <submittedName>
        <fullName evidence="5">LAFE_0B07404g1_1</fullName>
    </submittedName>
</protein>